<feature type="transmembrane region" description="Helical" evidence="2">
    <location>
        <begin position="413"/>
        <end position="437"/>
    </location>
</feature>
<dbReference type="STRING" id="1712654.A7C91_07870"/>
<dbReference type="RefSeq" id="WP_068666407.1">
    <property type="nucleotide sequence ID" value="NZ_CP015520.1"/>
</dbReference>
<dbReference type="SUPFAM" id="SSF49373">
    <property type="entry name" value="Invasin/intimin cell-adhesion fragments"/>
    <property type="match status" value="1"/>
</dbReference>
<sequence length="509" mass="56197">MKLRALILVLLMIPVFLPSASAQSPLAIIPLNDNFSGVPGDVIVIPFRLINLGNETISNVTVYVTGPTEGFLYQSKVIRDPIGPNETVQDTLSVKILNIDPGKYTLIIVARVGSSYSEAQVTITVKTFVDYALRIDADDEYLYGNNVTALLRITSQANGVIIGRIGYSFYYDGTLFKSFSTVIYLRPGESWLQNLTLTTPKVGNYMIYFWGNFSGRFKSTTATFRVYQRNLKYEAYFRDGVIYVQVYDENGNGVPNISIKINEIPFKTDDDGTVAYLVNQPGTYKIVLNLDGRIITTFVEVKKLFMSYSQENDTLLVKVVDSTDVPVPNITVTASGPLGKTYAVTDSSGLATVDLKKTGYGTIMLKAESSRYIGAEANVKVVPPITPMPTSTTITPESNVSTSTVPQEPQKGYGPLGVVLIIAGILFAGTSYSAFFMPLTQEEVLDRYYFVKVKAPRLRGMDNFRFEKAVSAIDVRATKGTAKVEDNRVIWEIEHLEPGEEAYLQVILG</sequence>
<keyword evidence="4" id="KW-1185">Reference proteome</keyword>
<dbReference type="InterPro" id="IPR013783">
    <property type="entry name" value="Ig-like_fold"/>
</dbReference>
<dbReference type="AlphaFoldDB" id="A0A172WI48"/>
<dbReference type="GeneID" id="28496102"/>
<evidence type="ECO:0000313" key="4">
    <source>
        <dbReference type="Proteomes" id="UP000076969"/>
    </source>
</evidence>
<organism evidence="3 4">
    <name type="scientific">Thermococcus piezophilus</name>
    <dbReference type="NCBI Taxonomy" id="1712654"/>
    <lineage>
        <taxon>Archaea</taxon>
        <taxon>Methanobacteriati</taxon>
        <taxon>Methanobacteriota</taxon>
        <taxon>Thermococci</taxon>
        <taxon>Thermococcales</taxon>
        <taxon>Thermococcaceae</taxon>
        <taxon>Thermococcus</taxon>
    </lineage>
</organism>
<protein>
    <recommendedName>
        <fullName evidence="5">CARDB domain-containing protein</fullName>
    </recommendedName>
</protein>
<accession>A0A172WI48</accession>
<name>A0A172WI48_9EURY</name>
<dbReference type="InterPro" id="IPR008969">
    <property type="entry name" value="CarboxyPept-like_regulatory"/>
</dbReference>
<evidence type="ECO:0000256" key="1">
    <source>
        <dbReference type="SAM" id="MobiDB-lite"/>
    </source>
</evidence>
<dbReference type="Proteomes" id="UP000076969">
    <property type="component" value="Chromosome"/>
</dbReference>
<dbReference type="InterPro" id="IPR008964">
    <property type="entry name" value="Invasin/intimin_cell_adhesion"/>
</dbReference>
<gene>
    <name evidence="3" type="ORF">A7C91_07870</name>
</gene>
<reference evidence="4" key="1">
    <citation type="journal article" date="2016" name="Syst. Appl. Microbiol.">
        <title>Thermococcus piezophilus sp. nov., a novel hyperthermophilic and piezophilic archaeon with a broad pressure range for growth, isolated from a deepest hydrothermal vent at the Mid-Cayman Rise.</title>
        <authorList>
            <person name="Dalmasso C."/>
            <person name="Oger P."/>
            <person name="Selva G."/>
            <person name="Courtine D."/>
            <person name="L'Haridon S."/>
            <person name="Garlaschelli A."/>
            <person name="Roussel E."/>
            <person name="Miyazaki J."/>
            <person name="Reveillaud J."/>
            <person name="Jebbar M."/>
            <person name="Takai K."/>
            <person name="Maignien L."/>
            <person name="Alain K."/>
        </authorList>
    </citation>
    <scope>NUCLEOTIDE SEQUENCE [LARGE SCALE GENOMIC DNA]</scope>
    <source>
        <strain evidence="4">CDGS</strain>
    </source>
</reference>
<evidence type="ECO:0000313" key="3">
    <source>
        <dbReference type="EMBL" id="ANF23090.1"/>
    </source>
</evidence>
<keyword evidence="2" id="KW-0472">Membrane</keyword>
<keyword evidence="2" id="KW-1133">Transmembrane helix</keyword>
<evidence type="ECO:0008006" key="5">
    <source>
        <dbReference type="Google" id="ProtNLM"/>
    </source>
</evidence>
<dbReference type="SUPFAM" id="SSF49464">
    <property type="entry name" value="Carboxypeptidase regulatory domain-like"/>
    <property type="match status" value="1"/>
</dbReference>
<feature type="compositionally biased region" description="Polar residues" evidence="1">
    <location>
        <begin position="397"/>
        <end position="407"/>
    </location>
</feature>
<evidence type="ECO:0000256" key="2">
    <source>
        <dbReference type="SAM" id="Phobius"/>
    </source>
</evidence>
<dbReference type="OrthoDB" id="86225at2157"/>
<proteinExistence type="predicted"/>
<dbReference type="EMBL" id="CP015520">
    <property type="protein sequence ID" value="ANF23090.1"/>
    <property type="molecule type" value="Genomic_DNA"/>
</dbReference>
<dbReference type="Gene3D" id="2.60.40.10">
    <property type="entry name" value="Immunoglobulins"/>
    <property type="match status" value="1"/>
</dbReference>
<keyword evidence="2" id="KW-0812">Transmembrane</keyword>
<dbReference type="KEGG" id="tpie:A7C91_07870"/>
<feature type="region of interest" description="Disordered" evidence="1">
    <location>
        <begin position="390"/>
        <end position="409"/>
    </location>
</feature>